<reference evidence="2 3" key="1">
    <citation type="journal article" date="2024" name="IMA Fungus">
        <title>IMA Genome - F19 : A genome assembly and annotation guide to empower mycologists, including annotated draft genome sequences of Ceratocystis pirilliformis, Diaporthe australafricana, Fusarium ophioides, Paecilomyces lecythidis, and Sporothrix stenoceras.</title>
        <authorList>
            <person name="Aylward J."/>
            <person name="Wilson A.M."/>
            <person name="Visagie C.M."/>
            <person name="Spraker J."/>
            <person name="Barnes I."/>
            <person name="Buitendag C."/>
            <person name="Ceriani C."/>
            <person name="Del Mar Angel L."/>
            <person name="du Plessis D."/>
            <person name="Fuchs T."/>
            <person name="Gasser K."/>
            <person name="Kramer D."/>
            <person name="Li W."/>
            <person name="Munsamy K."/>
            <person name="Piso A."/>
            <person name="Price J.L."/>
            <person name="Sonnekus B."/>
            <person name="Thomas C."/>
            <person name="van der Nest A."/>
            <person name="van Dijk A."/>
            <person name="van Heerden A."/>
            <person name="van Vuuren N."/>
            <person name="Yilmaz N."/>
            <person name="Duong T.A."/>
            <person name="van der Merwe N.A."/>
            <person name="Wingfield M.J."/>
            <person name="Wingfield B.D."/>
        </authorList>
    </citation>
    <scope>NUCLEOTIDE SEQUENCE [LARGE SCALE GENOMIC DNA]</scope>
    <source>
        <strain evidence="2 3">CMW 18300</strain>
    </source>
</reference>
<accession>A0ABR3W160</accession>
<keyword evidence="3" id="KW-1185">Reference proteome</keyword>
<organism evidence="2 3">
    <name type="scientific">Diaporthe australafricana</name>
    <dbReference type="NCBI Taxonomy" id="127596"/>
    <lineage>
        <taxon>Eukaryota</taxon>
        <taxon>Fungi</taxon>
        <taxon>Dikarya</taxon>
        <taxon>Ascomycota</taxon>
        <taxon>Pezizomycotina</taxon>
        <taxon>Sordariomycetes</taxon>
        <taxon>Sordariomycetidae</taxon>
        <taxon>Diaporthales</taxon>
        <taxon>Diaporthaceae</taxon>
        <taxon>Diaporthe</taxon>
    </lineage>
</organism>
<sequence>MEHIIEHCNGKGISGGLEAKGDEGDYGLCDTYSILPPPSTQTSDDQVSQPRHLQSSEAGDSQSENDDISQSWEEGESHSQNDDMSQRSEAGESQPQNDNISQSPQPDVSHRRGINGAHVFVDASIPACNDMFPV</sequence>
<proteinExistence type="predicted"/>
<dbReference type="Proteomes" id="UP001583177">
    <property type="component" value="Unassembled WGS sequence"/>
</dbReference>
<dbReference type="EMBL" id="JAWRVE010000185">
    <property type="protein sequence ID" value="KAL1850482.1"/>
    <property type="molecule type" value="Genomic_DNA"/>
</dbReference>
<feature type="region of interest" description="Disordered" evidence="1">
    <location>
        <begin position="1"/>
        <end position="134"/>
    </location>
</feature>
<feature type="compositionally biased region" description="Basic and acidic residues" evidence="1">
    <location>
        <begin position="75"/>
        <end position="90"/>
    </location>
</feature>
<comment type="caution">
    <text evidence="2">The sequence shown here is derived from an EMBL/GenBank/DDBJ whole genome shotgun (WGS) entry which is preliminary data.</text>
</comment>
<evidence type="ECO:0000313" key="2">
    <source>
        <dbReference type="EMBL" id="KAL1850482.1"/>
    </source>
</evidence>
<evidence type="ECO:0000313" key="3">
    <source>
        <dbReference type="Proteomes" id="UP001583177"/>
    </source>
</evidence>
<name>A0ABR3W160_9PEZI</name>
<protein>
    <submittedName>
        <fullName evidence="2">Uncharacterized protein</fullName>
    </submittedName>
</protein>
<feature type="compositionally biased region" description="Polar residues" evidence="1">
    <location>
        <begin position="40"/>
        <end position="72"/>
    </location>
</feature>
<evidence type="ECO:0000256" key="1">
    <source>
        <dbReference type="SAM" id="MobiDB-lite"/>
    </source>
</evidence>
<gene>
    <name evidence="2" type="ORF">Daus18300_012896</name>
</gene>
<feature type="compositionally biased region" description="Polar residues" evidence="1">
    <location>
        <begin position="91"/>
        <end position="106"/>
    </location>
</feature>